<keyword evidence="4" id="KW-1185">Reference proteome</keyword>
<proteinExistence type="predicted"/>
<dbReference type="Proteomes" id="UP000051497">
    <property type="component" value="Unassembled WGS sequence"/>
</dbReference>
<dbReference type="AlphaFoldDB" id="A0A0Q9Z153"/>
<evidence type="ECO:0000313" key="2">
    <source>
        <dbReference type="EMBL" id="KRG22807.1"/>
    </source>
</evidence>
<dbReference type="EMBL" id="LKAJ02000001">
    <property type="protein sequence ID" value="MCS5711833.1"/>
    <property type="molecule type" value="Genomic_DNA"/>
</dbReference>
<dbReference type="RefSeq" id="WP_075064985.1">
    <property type="nucleotide sequence ID" value="NZ_LKAJ02000001.1"/>
</dbReference>
<evidence type="ECO:0000256" key="1">
    <source>
        <dbReference type="SAM" id="MobiDB-lite"/>
    </source>
</evidence>
<name>A0A0Q9Z153_9GAMM</name>
<reference evidence="3" key="3">
    <citation type="submission" date="2021-06" db="EMBL/GenBank/DDBJ databases">
        <title>Genomic Description and Analysis of Intracellular Bacteria, Candidatus Berkiella cookevillensis and Candidatus Berkiella aquae.</title>
        <authorList>
            <person name="Kidane D.T."/>
            <person name="Mehari Y.T."/>
            <person name="Rice F.C."/>
            <person name="Arivett B.A."/>
            <person name="Farone A.L."/>
            <person name="Berk S.G."/>
            <person name="Farone M.B."/>
        </authorList>
    </citation>
    <scope>NUCLEOTIDE SEQUENCE</scope>
    <source>
        <strain evidence="3">HT99</strain>
    </source>
</reference>
<feature type="region of interest" description="Disordered" evidence="1">
    <location>
        <begin position="415"/>
        <end position="467"/>
    </location>
</feature>
<protein>
    <submittedName>
        <fullName evidence="2">Uncharacterized protein</fullName>
    </submittedName>
</protein>
<organism evidence="2">
    <name type="scientific">Candidatus Berkiella aquae</name>
    <dbReference type="NCBI Taxonomy" id="295108"/>
    <lineage>
        <taxon>Bacteria</taxon>
        <taxon>Pseudomonadati</taxon>
        <taxon>Pseudomonadota</taxon>
        <taxon>Gammaproteobacteria</taxon>
        <taxon>Candidatus Berkiellales</taxon>
        <taxon>Candidatus Berkiellaceae</taxon>
        <taxon>Candidatus Berkiella</taxon>
    </lineage>
</organism>
<accession>A0A0Q9Z153</accession>
<sequence>MVTSSEDTLTRLKVIESHLSLIKKQLNPADPAIPLLKSAIDALQTSSEKVPLPLEHVLDYLNKIIDLTKDQTSKDILSQIKQECVQLLIELFVKNQQQIDSLTGGTNKLHEQYRSDFLQSKNLLAENFHQRQESTAKPSGLLDNVLQFLDFRGPLKRAEFLNALHAQTIKYYRQTQVAETSFKSAHLSELMQLEILQRLIHRTLINEPTFDVGMLPPTSRSYQFFMKELVSRYNGIVIGNLSIGKNSYEASREWLAHINQSMKQPLQTYQFINEMDKYTAHEQHRFETYQVPVNSMQSQQDKHAAPEAYKQLKTYDQTFINDLLKLLDKSYPSSAIMQFSDNKGNAHSVAIAKDERGIWLHDANRYCIYFPNKELGSDEATQHFSAFFNDYHQRNFRHLTKVGLVHFPEQKPTYEKGIQAQKQAVTREQPLLLGPGPLHQKTALREAQEMHQPQPPKPTSRGPKSGL</sequence>
<evidence type="ECO:0000313" key="3">
    <source>
        <dbReference type="EMBL" id="MCS5711833.1"/>
    </source>
</evidence>
<dbReference type="EMBL" id="LKAJ01000001">
    <property type="protein sequence ID" value="KRG22807.1"/>
    <property type="molecule type" value="Genomic_DNA"/>
</dbReference>
<reference evidence="2" key="1">
    <citation type="submission" date="2015-09" db="EMBL/GenBank/DDBJ databases">
        <title>Draft Genome Sequences of Two Novel Amoeba-resistant Intranuclear Bacteria, Candidatus Berkiella cookevillensis and Candidatus Berkiella aquae.</title>
        <authorList>
            <person name="Mehari Y.T."/>
            <person name="Arivett B.A."/>
            <person name="Farone A.L."/>
            <person name="Gunderson J.H."/>
            <person name="Farone M.B."/>
        </authorList>
    </citation>
    <scope>NUCLEOTIDE SEQUENCE [LARGE SCALE GENOMIC DNA]</scope>
    <source>
        <strain evidence="2">HT99</strain>
    </source>
</reference>
<comment type="caution">
    <text evidence="2">The sequence shown here is derived from an EMBL/GenBank/DDBJ whole genome shotgun (WGS) entry which is preliminary data.</text>
</comment>
<reference evidence="3" key="2">
    <citation type="journal article" date="2016" name="Genome Announc.">
        <title>Draft Genome Sequences of Two Novel Amoeba-Resistant Intranuclear Bacteria, 'Candidatus Berkiella cookevillensis' and 'Candidatus Berkiella aquae'.</title>
        <authorList>
            <person name="Mehari Y.T."/>
            <person name="Arivett B.A."/>
            <person name="Farone A.L."/>
            <person name="Gunderson J.H."/>
            <person name="Farone M.B."/>
        </authorList>
    </citation>
    <scope>NUCLEOTIDE SEQUENCE</scope>
    <source>
        <strain evidence="3">HT99</strain>
    </source>
</reference>
<gene>
    <name evidence="2" type="ORF">HT99x_00348</name>
    <name evidence="3" type="ORF">HT99x_010355</name>
</gene>
<evidence type="ECO:0000313" key="4">
    <source>
        <dbReference type="Proteomes" id="UP000051497"/>
    </source>
</evidence>